<evidence type="ECO:0000313" key="3">
    <source>
        <dbReference type="Proteomes" id="UP000637513"/>
    </source>
</evidence>
<comment type="caution">
    <text evidence="2">The sequence shown here is derived from an EMBL/GenBank/DDBJ whole genome shotgun (WGS) entry which is preliminary data.</text>
</comment>
<keyword evidence="3" id="KW-1185">Reference proteome</keyword>
<dbReference type="Proteomes" id="UP000637513">
    <property type="component" value="Unassembled WGS sequence"/>
</dbReference>
<organism evidence="2 3">
    <name type="scientific">Jutongia hominis</name>
    <dbReference type="NCBI Taxonomy" id="2763664"/>
    <lineage>
        <taxon>Bacteria</taxon>
        <taxon>Bacillati</taxon>
        <taxon>Bacillota</taxon>
        <taxon>Clostridia</taxon>
        <taxon>Lachnospirales</taxon>
        <taxon>Lachnospiraceae</taxon>
        <taxon>Jutongia</taxon>
    </lineage>
</organism>
<protein>
    <recommendedName>
        <fullName evidence="4">DUF4179 domain-containing protein</fullName>
    </recommendedName>
</protein>
<accession>A0ABR7MTS6</accession>
<gene>
    <name evidence="2" type="ORF">H8700_02660</name>
</gene>
<reference evidence="2 3" key="1">
    <citation type="submission" date="2020-08" db="EMBL/GenBank/DDBJ databases">
        <title>Genome public.</title>
        <authorList>
            <person name="Liu C."/>
            <person name="Sun Q."/>
        </authorList>
    </citation>
    <scope>NUCLEOTIDE SEQUENCE [LARGE SCALE GENOMIC DNA]</scope>
    <source>
        <strain evidence="2 3">BX3</strain>
    </source>
</reference>
<keyword evidence="1" id="KW-1133">Transmembrane helix</keyword>
<evidence type="ECO:0000256" key="1">
    <source>
        <dbReference type="SAM" id="Phobius"/>
    </source>
</evidence>
<keyword evidence="1" id="KW-0812">Transmembrane</keyword>
<proteinExistence type="predicted"/>
<evidence type="ECO:0008006" key="4">
    <source>
        <dbReference type="Google" id="ProtNLM"/>
    </source>
</evidence>
<feature type="transmembrane region" description="Helical" evidence="1">
    <location>
        <begin position="49"/>
        <end position="67"/>
    </location>
</feature>
<evidence type="ECO:0000313" key="2">
    <source>
        <dbReference type="EMBL" id="MBC8556613.1"/>
    </source>
</evidence>
<dbReference type="EMBL" id="JACRSW010000009">
    <property type="protein sequence ID" value="MBC8556613.1"/>
    <property type="molecule type" value="Genomic_DNA"/>
</dbReference>
<keyword evidence="1" id="KW-0472">Membrane</keyword>
<name>A0ABR7MTS6_9FIRM</name>
<sequence length="479" mass="55178">MKQERMKDAMKDTFSKLELSENAKEEVWEQIAEKIEHSNGKKSGRIQKVLIKTAAVVLAVVLLFAGINKLSAGKLAEAVTGFWRADKNSSEVLRETTDYHVMLDSVYAPELWECTQKRIVFAGTFGVVIYDRTKEQVTGTINLSKTDNNYFNADTLQTKYLLEKDSLWVYHCKNGKPAGRCYQYDLSACGSAKNRQIVSLKPVTSQKAQSDLETKRKEQQKGKYTDTWDRFENRVAVFDKKYFSKKAIKQQLRDGTTTDTCLVLEWNAKDDSYRIYLYTQDRKEKTLKKEKLSIQASGVEKKQIKYPKYSVASKKKLENAVINCFYNDPVLFEGCVYQAYKYASSVETGKGDFAIPVYKIISIKKHEKQVKLLGEFTWYCFAVSDQTVYVSNSGGGVGVMYMTKEEQRYRVTKMVHPRDGAYFIEDLLRLFDRDKKAVDQLLAMNSQDVLQKELKEYVRKNNLAINSYKAFGWDPVKLR</sequence>
<dbReference type="RefSeq" id="WP_249302873.1">
    <property type="nucleotide sequence ID" value="NZ_JACRSW010000009.1"/>
</dbReference>